<dbReference type="Pfam" id="PF04145">
    <property type="entry name" value="Ctr"/>
    <property type="match status" value="1"/>
</dbReference>
<dbReference type="GO" id="GO:0005886">
    <property type="term" value="C:plasma membrane"/>
    <property type="evidence" value="ECO:0007669"/>
    <property type="project" value="TreeGrafter"/>
</dbReference>
<keyword evidence="4 5" id="KW-0472">Membrane</keyword>
<accession>A0A1L0BYC2</accession>
<evidence type="ECO:0000256" key="5">
    <source>
        <dbReference type="RuleBase" id="RU367022"/>
    </source>
</evidence>
<evidence type="ECO:0000256" key="2">
    <source>
        <dbReference type="ARBA" id="ARBA00022692"/>
    </source>
</evidence>
<dbReference type="Proteomes" id="UP000182259">
    <property type="component" value="Chromosome IV"/>
</dbReference>
<evidence type="ECO:0000256" key="4">
    <source>
        <dbReference type="ARBA" id="ARBA00023136"/>
    </source>
</evidence>
<protein>
    <recommendedName>
        <fullName evidence="5">Copper transport protein</fullName>
    </recommendedName>
</protein>
<keyword evidence="5" id="KW-0186">Copper</keyword>
<dbReference type="PANTHER" id="PTHR12483">
    <property type="entry name" value="SOLUTE CARRIER FAMILY 31 COPPER TRANSPORTERS"/>
    <property type="match status" value="1"/>
</dbReference>
<comment type="similarity">
    <text evidence="5">Belongs to the copper transporter (Ctr) (TC 1.A.56) family. SLC31A subfamily.</text>
</comment>
<name>A0A1L0BYC2_9ASCO</name>
<sequence>MDLLRRHHDSSHTSVVVDMAMASATATASMSMDMSSETSSPLDSSSMHMNSMNMYLTKAYADYPVLFSGLKASNGGQAFGIFVLVFAVSFLSKGLEFFKNYLEQKVWNNPNYLIPQQTTIIENCECDDYDKSDAEKVIESQTSTGSHTRLSLANTLVRDVVRFALIFISELLGYAMMLVAMTFSLVYFFAVVAGMTFGRFFFERLSDTMSVRPGANNFQGHH</sequence>
<keyword evidence="2 5" id="KW-0812">Transmembrane</keyword>
<comment type="subcellular location">
    <subcellularLocation>
        <location evidence="1 5">Membrane</location>
        <topology evidence="1 5">Multi-pass membrane protein</topology>
    </subcellularLocation>
</comment>
<evidence type="ECO:0000256" key="1">
    <source>
        <dbReference type="ARBA" id="ARBA00004141"/>
    </source>
</evidence>
<evidence type="ECO:0000256" key="3">
    <source>
        <dbReference type="ARBA" id="ARBA00022989"/>
    </source>
</evidence>
<organism evidence="6 7">
    <name type="scientific">Sungouiella intermedia</name>
    <dbReference type="NCBI Taxonomy" id="45354"/>
    <lineage>
        <taxon>Eukaryota</taxon>
        <taxon>Fungi</taxon>
        <taxon>Dikarya</taxon>
        <taxon>Ascomycota</taxon>
        <taxon>Saccharomycotina</taxon>
        <taxon>Pichiomycetes</taxon>
        <taxon>Metschnikowiaceae</taxon>
        <taxon>Sungouiella</taxon>
    </lineage>
</organism>
<keyword evidence="3 5" id="KW-1133">Transmembrane helix</keyword>
<dbReference type="EMBL" id="LT635767">
    <property type="protein sequence ID" value="SGZ56343.1"/>
    <property type="molecule type" value="Genomic_DNA"/>
</dbReference>
<feature type="transmembrane region" description="Helical" evidence="5">
    <location>
        <begin position="76"/>
        <end position="95"/>
    </location>
</feature>
<dbReference type="AlphaFoldDB" id="A0A1L0BYC2"/>
<keyword evidence="5" id="KW-0406">Ion transport</keyword>
<reference evidence="6 7" key="1">
    <citation type="submission" date="2016-10" db="EMBL/GenBank/DDBJ databases">
        <authorList>
            <person name="de Groot N.N."/>
        </authorList>
    </citation>
    <scope>NUCLEOTIDE SEQUENCE [LARGE SCALE GENOMIC DNA]</scope>
    <source>
        <strain evidence="6 7">PYCC 4715</strain>
    </source>
</reference>
<dbReference type="PANTHER" id="PTHR12483:SF27">
    <property type="entry name" value="COPPER TRANSPORT PROTEIN CTR1"/>
    <property type="match status" value="1"/>
</dbReference>
<keyword evidence="5" id="KW-0187">Copper transport</keyword>
<dbReference type="GO" id="GO:0005375">
    <property type="term" value="F:copper ion transmembrane transporter activity"/>
    <property type="evidence" value="ECO:0007669"/>
    <property type="project" value="UniProtKB-UniRule"/>
</dbReference>
<evidence type="ECO:0000313" key="7">
    <source>
        <dbReference type="Proteomes" id="UP000182259"/>
    </source>
</evidence>
<gene>
    <name evidence="6" type="ORF">SAMEA4029009_CIC11G00000004051</name>
</gene>
<evidence type="ECO:0000313" key="6">
    <source>
        <dbReference type="EMBL" id="SGZ56343.1"/>
    </source>
</evidence>
<dbReference type="InterPro" id="IPR007274">
    <property type="entry name" value="Cop_transporter"/>
</dbReference>
<proteinExistence type="inferred from homology"/>
<keyword evidence="5" id="KW-0813">Transport</keyword>